<dbReference type="PROSITE" id="PS00698">
    <property type="entry name" value="GH9_3"/>
    <property type="match status" value="1"/>
</dbReference>
<reference evidence="11" key="1">
    <citation type="journal article" date="2014" name="Int. J. Syst. Evol. Microbiol.">
        <title>Complete genome sequence of Corynebacterium casei LMG S-19264T (=DSM 44701T), isolated from a smear-ripened cheese.</title>
        <authorList>
            <consortium name="US DOE Joint Genome Institute (JGI-PGF)"/>
            <person name="Walter F."/>
            <person name="Albersmeier A."/>
            <person name="Kalinowski J."/>
            <person name="Ruckert C."/>
        </authorList>
    </citation>
    <scope>NUCLEOTIDE SEQUENCE</scope>
    <source>
        <strain evidence="11">JCM 4790</strain>
    </source>
</reference>
<dbReference type="InterPro" id="IPR014756">
    <property type="entry name" value="Ig_E-set"/>
</dbReference>
<dbReference type="InterPro" id="IPR004197">
    <property type="entry name" value="Cellulase_Ig-like"/>
</dbReference>
<dbReference type="PROSITE" id="PS51173">
    <property type="entry name" value="CBM2"/>
    <property type="match status" value="1"/>
</dbReference>
<feature type="region of interest" description="Disordered" evidence="9">
    <location>
        <begin position="1"/>
        <end position="22"/>
    </location>
</feature>
<dbReference type="InterPro" id="IPR033126">
    <property type="entry name" value="Glyco_hydro_9_Asp/Glu_AS"/>
</dbReference>
<dbReference type="SUPFAM" id="SSF49384">
    <property type="entry name" value="Carbohydrate-binding domain"/>
    <property type="match status" value="1"/>
</dbReference>
<dbReference type="EC" id="3.2.1.4" evidence="8"/>
<dbReference type="Pfam" id="PF02018">
    <property type="entry name" value="CBM_4_9"/>
    <property type="match status" value="1"/>
</dbReference>
<dbReference type="InterPro" id="IPR001919">
    <property type="entry name" value="CBD2"/>
</dbReference>
<keyword evidence="4 7" id="KW-0119">Carbohydrate metabolism</keyword>
<dbReference type="SUPFAM" id="SSF81296">
    <property type="entry name" value="E set domains"/>
    <property type="match status" value="1"/>
</dbReference>
<dbReference type="InterPro" id="IPR012291">
    <property type="entry name" value="CBM2_carb-bd_dom_sf"/>
</dbReference>
<dbReference type="PANTHER" id="PTHR22298">
    <property type="entry name" value="ENDO-1,4-BETA-GLUCANASE"/>
    <property type="match status" value="1"/>
</dbReference>
<keyword evidence="12" id="KW-1185">Reference proteome</keyword>
<evidence type="ECO:0000256" key="5">
    <source>
        <dbReference type="ARBA" id="ARBA00023295"/>
    </source>
</evidence>
<gene>
    <name evidence="11" type="ORF">GCM10010358_21070</name>
</gene>
<evidence type="ECO:0000256" key="9">
    <source>
        <dbReference type="SAM" id="MobiDB-lite"/>
    </source>
</evidence>
<evidence type="ECO:0000256" key="2">
    <source>
        <dbReference type="ARBA" id="ARBA00022729"/>
    </source>
</evidence>
<dbReference type="InterPro" id="IPR008979">
    <property type="entry name" value="Galactose-bd-like_sf"/>
</dbReference>
<dbReference type="InterPro" id="IPR003305">
    <property type="entry name" value="CenC_carb-bd"/>
</dbReference>
<dbReference type="InterPro" id="IPR013783">
    <property type="entry name" value="Ig-like_fold"/>
</dbReference>
<feature type="active site" evidence="7">
    <location>
        <position position="746"/>
    </location>
</feature>
<comment type="similarity">
    <text evidence="1 7 8">Belongs to the glycosyl hydrolase 9 (cellulase E) family.</text>
</comment>
<evidence type="ECO:0000256" key="1">
    <source>
        <dbReference type="ARBA" id="ARBA00007072"/>
    </source>
</evidence>
<dbReference type="Gene3D" id="2.60.40.10">
    <property type="entry name" value="Immunoglobulins"/>
    <property type="match status" value="1"/>
</dbReference>
<dbReference type="EMBL" id="BMVU01000006">
    <property type="protein sequence ID" value="GGX66417.1"/>
    <property type="molecule type" value="Genomic_DNA"/>
</dbReference>
<feature type="active site" evidence="7">
    <location>
        <position position="755"/>
    </location>
</feature>
<keyword evidence="6 7" id="KW-0624">Polysaccharide degradation</keyword>
<dbReference type="Gene3D" id="2.60.40.290">
    <property type="match status" value="1"/>
</dbReference>
<comment type="caution">
    <text evidence="11">The sequence shown here is derived from an EMBL/GenBank/DDBJ whole genome shotgun (WGS) entry which is preliminary data.</text>
</comment>
<keyword evidence="2" id="KW-0732">Signal</keyword>
<evidence type="ECO:0000259" key="10">
    <source>
        <dbReference type="PROSITE" id="PS51173"/>
    </source>
</evidence>
<dbReference type="PROSITE" id="PS00561">
    <property type="entry name" value="CBM2_A"/>
    <property type="match status" value="1"/>
</dbReference>
<name>A0A918KKZ6_9ACTN</name>
<dbReference type="InterPro" id="IPR008965">
    <property type="entry name" value="CBM2/CBM3_carb-bd_dom_sf"/>
</dbReference>
<dbReference type="Gene3D" id="1.50.10.10">
    <property type="match status" value="1"/>
</dbReference>
<organism evidence="11 12">
    <name type="scientific">Streptomyces minutiscleroticus</name>
    <dbReference type="NCBI Taxonomy" id="68238"/>
    <lineage>
        <taxon>Bacteria</taxon>
        <taxon>Bacillati</taxon>
        <taxon>Actinomycetota</taxon>
        <taxon>Actinomycetes</taxon>
        <taxon>Kitasatosporales</taxon>
        <taxon>Streptomycetaceae</taxon>
        <taxon>Streptomyces</taxon>
    </lineage>
</organism>
<feature type="domain" description="CBM2" evidence="10">
    <location>
        <begin position="783"/>
        <end position="892"/>
    </location>
</feature>
<dbReference type="GO" id="GO:0030247">
    <property type="term" value="F:polysaccharide binding"/>
    <property type="evidence" value="ECO:0007669"/>
    <property type="project" value="UniProtKB-UniRule"/>
</dbReference>
<proteinExistence type="inferred from homology"/>
<dbReference type="Pfam" id="PF02927">
    <property type="entry name" value="CelD_N"/>
    <property type="match status" value="1"/>
</dbReference>
<dbReference type="CDD" id="cd02850">
    <property type="entry name" value="E_set_Cellulase_N"/>
    <property type="match status" value="1"/>
</dbReference>
<evidence type="ECO:0000256" key="3">
    <source>
        <dbReference type="ARBA" id="ARBA00022801"/>
    </source>
</evidence>
<dbReference type="SMART" id="SM00637">
    <property type="entry name" value="CBD_II"/>
    <property type="match status" value="1"/>
</dbReference>
<comment type="catalytic activity">
    <reaction evidence="8">
        <text>Endohydrolysis of (1-&gt;4)-beta-D-glucosidic linkages in cellulose, lichenin and cereal beta-D-glucans.</text>
        <dbReference type="EC" id="3.2.1.4"/>
    </reaction>
</comment>
<protein>
    <recommendedName>
        <fullName evidence="8">Endoglucanase</fullName>
        <ecNumber evidence="8">3.2.1.4</ecNumber>
    </recommendedName>
</protein>
<evidence type="ECO:0000313" key="12">
    <source>
        <dbReference type="Proteomes" id="UP000619244"/>
    </source>
</evidence>
<dbReference type="InterPro" id="IPR012341">
    <property type="entry name" value="6hp_glycosidase-like_sf"/>
</dbReference>
<dbReference type="Gene3D" id="2.60.120.260">
    <property type="entry name" value="Galactose-binding domain-like"/>
    <property type="match status" value="1"/>
</dbReference>
<keyword evidence="5 7" id="KW-0326">Glycosidase</keyword>
<dbReference type="Pfam" id="PF00759">
    <property type="entry name" value="Glyco_hydro_9"/>
    <property type="match status" value="1"/>
</dbReference>
<feature type="region of interest" description="Disordered" evidence="9">
    <location>
        <begin position="241"/>
        <end position="260"/>
    </location>
</feature>
<dbReference type="Proteomes" id="UP000619244">
    <property type="component" value="Unassembled WGS sequence"/>
</dbReference>
<dbReference type="InterPro" id="IPR001701">
    <property type="entry name" value="Glyco_hydro_9"/>
</dbReference>
<evidence type="ECO:0000256" key="4">
    <source>
        <dbReference type="ARBA" id="ARBA00023277"/>
    </source>
</evidence>
<dbReference type="InterPro" id="IPR008928">
    <property type="entry name" value="6-hairpin_glycosidase_sf"/>
</dbReference>
<evidence type="ECO:0000256" key="7">
    <source>
        <dbReference type="PROSITE-ProRule" id="PRU10060"/>
    </source>
</evidence>
<sequence length="893" mass="94267">MPHLPFPRSPLSAPARRGRTHRRRHAVLSAVAVAGLLGGALAGSATAAEARAADGPELVSNGDFSAGTTGWWWTENSPGSIADGRLCADVPAGTANPWDAILGQNGLPLTTGESYTLRYTATATAPLTIRANVQMATDPYTAELSAADPVGATAETFEHVFTAKADHTAAQLAFQVGGGEGGYTFCVDDVSLTGGAEPPVYEPDTGSPVRVNQVGYLTGGPKTGTFVTESTEPQTWVLKDGAGTERARGRTSPAGVDSTSRQNVHTFDFTSVTKAGDGYTVSIGEETSEPFTIGDDLYSDLRGDALAYFYHNRSGIEIDADLVGEEYARPAGHIGVAPNQGDTDVPCQAGDCDYRLDVSGGWYDAGDHGKYVVNGGISVAQVMAAYERTLHTEGADGTALGDGKLRVPERGNSVPDVLDEARWQLDFLMRMQVPEGEPLAGMVHHKIHDRAWTGLPLLPSADPQPRELHPPTTAATLNVAATAAQCARLFKAYDAEFAAKCLKTARSAWAAAKAHPDVLADPNDGVGGGAYPDTDVRDEFYWAAAELFVTTGEDTFRQAVLDSPLHGDTDAVFPRGGLSWGATAGLGALSLATVPNELTGSQLSSVRAMVLEAADGYAADSRNSAYGVPYAPEDDAYVWGSNSQVLNNMVVLATAHDLTGETGYRDAVLHGMEYLLGRNPLNQSYITGYGERDSHNQHHRFWAHQLDASLPNPAPGSVAGGPNVGIEDPVAQDKLKGCAPAMCYIDDIESWATNEITINWNAPLAWVASYLDDLGGGNPGGENPGGDEVCEVTYHSYRWNSGFTSQVTLKNTGRSAVSPWELKWSFADDQRVTQAWSAKVTQTGRDVVARPESWNTTLAPGATVNFGFNGTASGSPADPRAFTLGGKSCGVAP</sequence>
<reference evidence="11" key="2">
    <citation type="submission" date="2020-09" db="EMBL/GenBank/DDBJ databases">
        <authorList>
            <person name="Sun Q."/>
            <person name="Ohkuma M."/>
        </authorList>
    </citation>
    <scope>NUCLEOTIDE SEQUENCE</scope>
    <source>
        <strain evidence="11">JCM 4790</strain>
    </source>
</reference>
<accession>A0A918KKZ6</accession>
<keyword evidence="3 7" id="KW-0378">Hydrolase</keyword>
<evidence type="ECO:0000256" key="8">
    <source>
        <dbReference type="RuleBase" id="RU361166"/>
    </source>
</evidence>
<dbReference type="AlphaFoldDB" id="A0A918KKZ6"/>
<dbReference type="GO" id="GO:0008810">
    <property type="term" value="F:cellulase activity"/>
    <property type="evidence" value="ECO:0007669"/>
    <property type="project" value="UniProtKB-EC"/>
</dbReference>
<evidence type="ECO:0000256" key="6">
    <source>
        <dbReference type="ARBA" id="ARBA00023326"/>
    </source>
</evidence>
<dbReference type="InterPro" id="IPR018366">
    <property type="entry name" value="CBM2_CS"/>
</dbReference>
<dbReference type="SUPFAM" id="SSF49785">
    <property type="entry name" value="Galactose-binding domain-like"/>
    <property type="match status" value="1"/>
</dbReference>
<keyword evidence="8" id="KW-0136">Cellulose degradation</keyword>
<evidence type="ECO:0000313" key="11">
    <source>
        <dbReference type="EMBL" id="GGX66417.1"/>
    </source>
</evidence>
<dbReference type="GO" id="GO:0030245">
    <property type="term" value="P:cellulose catabolic process"/>
    <property type="evidence" value="ECO:0007669"/>
    <property type="project" value="UniProtKB-KW"/>
</dbReference>
<dbReference type="SUPFAM" id="SSF48208">
    <property type="entry name" value="Six-hairpin glycosidases"/>
    <property type="match status" value="1"/>
</dbReference>
<dbReference type="Pfam" id="PF00553">
    <property type="entry name" value="CBM_2"/>
    <property type="match status" value="1"/>
</dbReference>